<protein>
    <recommendedName>
        <fullName evidence="8">Curli production assembly/transport component CsgG</fullName>
    </recommendedName>
</protein>
<evidence type="ECO:0000256" key="1">
    <source>
        <dbReference type="ARBA" id="ARBA00022475"/>
    </source>
</evidence>
<dbReference type="PANTHER" id="PTHR41164:SF1">
    <property type="entry name" value="CURLI PRODUCTION ASSEMBLY_TRANSPORT COMPONENT CSGG"/>
    <property type="match status" value="1"/>
</dbReference>
<dbReference type="Proteomes" id="UP001057520">
    <property type="component" value="Chromosome"/>
</dbReference>
<keyword evidence="1" id="KW-1003">Cell membrane</keyword>
<gene>
    <name evidence="6" type="ORF">MZV50_21055</name>
</gene>
<reference evidence="6 7" key="1">
    <citation type="submission" date="2022-04" db="EMBL/GenBank/DDBJ databases">
        <title>Genome sequence of soybean root-associated Caulobacter segnis RL271.</title>
        <authorList>
            <person name="Longley R."/>
            <person name="Bonito G."/>
            <person name="Trigodet F."/>
            <person name="Crosson S."/>
            <person name="Fiebig A."/>
        </authorList>
    </citation>
    <scope>NUCLEOTIDE SEQUENCE [LARGE SCALE GENOMIC DNA]</scope>
    <source>
        <strain evidence="6 7">RL271</strain>
    </source>
</reference>
<dbReference type="InterPro" id="IPR005534">
    <property type="entry name" value="Curli_assmbl/transp-comp_CsgG"/>
</dbReference>
<name>A0ABY4ZQT8_9CAUL</name>
<accession>A0ABY4ZQT8</accession>
<organism evidence="6 7">
    <name type="scientific">Caulobacter segnis</name>
    <dbReference type="NCBI Taxonomy" id="88688"/>
    <lineage>
        <taxon>Bacteria</taxon>
        <taxon>Pseudomonadati</taxon>
        <taxon>Pseudomonadota</taxon>
        <taxon>Alphaproteobacteria</taxon>
        <taxon>Caulobacterales</taxon>
        <taxon>Caulobacteraceae</taxon>
        <taxon>Caulobacter</taxon>
    </lineage>
</organism>
<evidence type="ECO:0000256" key="4">
    <source>
        <dbReference type="ARBA" id="ARBA00023139"/>
    </source>
</evidence>
<keyword evidence="3" id="KW-0472">Membrane</keyword>
<keyword evidence="4" id="KW-0564">Palmitate</keyword>
<evidence type="ECO:0000256" key="3">
    <source>
        <dbReference type="ARBA" id="ARBA00023136"/>
    </source>
</evidence>
<evidence type="ECO:0000313" key="7">
    <source>
        <dbReference type="Proteomes" id="UP001057520"/>
    </source>
</evidence>
<keyword evidence="7" id="KW-1185">Reference proteome</keyword>
<dbReference type="EMBL" id="CP096040">
    <property type="protein sequence ID" value="USQ95025.1"/>
    <property type="molecule type" value="Genomic_DNA"/>
</dbReference>
<dbReference type="Gene3D" id="3.40.50.10610">
    <property type="entry name" value="ABC-type transport auxiliary lipoprotein component"/>
    <property type="match status" value="2"/>
</dbReference>
<keyword evidence="5" id="KW-0449">Lipoprotein</keyword>
<proteinExistence type="predicted"/>
<evidence type="ECO:0008006" key="8">
    <source>
        <dbReference type="Google" id="ProtNLM"/>
    </source>
</evidence>
<evidence type="ECO:0000313" key="6">
    <source>
        <dbReference type="EMBL" id="USQ95025.1"/>
    </source>
</evidence>
<dbReference type="PANTHER" id="PTHR41164">
    <property type="entry name" value="CURLI PRODUCTION ASSEMBLY/TRANSPORT COMPONENT CSGG"/>
    <property type="match status" value="1"/>
</dbReference>
<sequence length="268" mass="28136">MRTRRTVWARLGVAGVLALSGCSTRPTLVKPPTVVARQEIPLPPPPPRALTVGVYSCIDTSGQRRPTQLPQELSTAVPMDCTPYLIDAVRSLRPGYVYLVERQHVDELLRERQLATLALNSLTEPAAATGGGSGGSEPGAARKLYTLRVAEILLVGQVVAYDRSTREAKAGAAVGAVGASGTYVTDLVTFSLRAVAVQTGEVLGQTTVTKSVNSLAVGGHITKIYSTSVLDLELGGSANEPVGLALGSAVRSALTQLIDQGIHDGWWS</sequence>
<evidence type="ECO:0000256" key="5">
    <source>
        <dbReference type="ARBA" id="ARBA00023288"/>
    </source>
</evidence>
<keyword evidence="2" id="KW-0732">Signal</keyword>
<dbReference type="Pfam" id="PF03783">
    <property type="entry name" value="CsgG"/>
    <property type="match status" value="1"/>
</dbReference>
<dbReference type="PROSITE" id="PS51257">
    <property type="entry name" value="PROKAR_LIPOPROTEIN"/>
    <property type="match status" value="1"/>
</dbReference>
<evidence type="ECO:0000256" key="2">
    <source>
        <dbReference type="ARBA" id="ARBA00022729"/>
    </source>
</evidence>